<sequence>METLNTQIPARKLKGSCDVCSTSKLRCDKQKPSCRRCANLGHPCTYSPARRAGRPHRVRQESSKRRNQDQNQRQIQSQSVQQCFGAPDRNARNSDLTESTDFASQTESEMSCGIDLLPRAYTISHHQGDQSRTTEIPSSPCNTWSTRIDSDTDEIDCVKAALSIIEQLERNKGQLFGTPTYGSGSLTATEACQQLLTILICPCSEHVDVALLVASGCISLLDVVHGSTGADYDQGSANVDKSTSYGICTDGTSVSLGSCEHDIPMWSRPPSSSHKLASDAQVEDLSKISRLILKFMDRYCQDTKARAHWGRTTWVVGPVRAFLSSRLQYVTQEVARRLFL</sequence>
<evidence type="ECO:0000259" key="6">
    <source>
        <dbReference type="PROSITE" id="PS50048"/>
    </source>
</evidence>
<dbReference type="Pfam" id="PF00172">
    <property type="entry name" value="Zn_clus"/>
    <property type="match status" value="1"/>
</dbReference>
<keyword evidence="1" id="KW-0805">Transcription regulation</keyword>
<dbReference type="InterPro" id="IPR001138">
    <property type="entry name" value="Zn2Cys6_DnaBD"/>
</dbReference>
<dbReference type="GO" id="GO:0000981">
    <property type="term" value="F:DNA-binding transcription factor activity, RNA polymerase II-specific"/>
    <property type="evidence" value="ECO:0007669"/>
    <property type="project" value="InterPro"/>
</dbReference>
<accession>A0A9W9LZZ9</accession>
<dbReference type="AlphaFoldDB" id="A0A9W9LZZ9"/>
<feature type="compositionally biased region" description="Polar residues" evidence="5">
    <location>
        <begin position="93"/>
        <end position="108"/>
    </location>
</feature>
<evidence type="ECO:0000256" key="4">
    <source>
        <dbReference type="ARBA" id="ARBA00023242"/>
    </source>
</evidence>
<gene>
    <name evidence="7" type="ORF">N7472_009246</name>
</gene>
<name>A0A9W9LZZ9_9EURO</name>
<dbReference type="OrthoDB" id="2943660at2759"/>
<proteinExistence type="predicted"/>
<evidence type="ECO:0000256" key="5">
    <source>
        <dbReference type="SAM" id="MobiDB-lite"/>
    </source>
</evidence>
<dbReference type="SMART" id="SM00066">
    <property type="entry name" value="GAL4"/>
    <property type="match status" value="1"/>
</dbReference>
<dbReference type="GO" id="GO:0003677">
    <property type="term" value="F:DNA binding"/>
    <property type="evidence" value="ECO:0007669"/>
    <property type="project" value="UniProtKB-KW"/>
</dbReference>
<protein>
    <recommendedName>
        <fullName evidence="6">Zn(2)-C6 fungal-type domain-containing protein</fullName>
    </recommendedName>
</protein>
<evidence type="ECO:0000313" key="7">
    <source>
        <dbReference type="EMBL" id="KAJ5184406.1"/>
    </source>
</evidence>
<keyword evidence="3" id="KW-0804">Transcription</keyword>
<dbReference type="Proteomes" id="UP001150879">
    <property type="component" value="Unassembled WGS sequence"/>
</dbReference>
<keyword evidence="8" id="KW-1185">Reference proteome</keyword>
<dbReference type="CDD" id="cd00067">
    <property type="entry name" value="GAL4"/>
    <property type="match status" value="1"/>
</dbReference>
<dbReference type="EMBL" id="JAPQKP010000006">
    <property type="protein sequence ID" value="KAJ5184406.1"/>
    <property type="molecule type" value="Genomic_DNA"/>
</dbReference>
<organism evidence="7 8">
    <name type="scientific">Penicillium cf. griseofulvum</name>
    <dbReference type="NCBI Taxonomy" id="2972120"/>
    <lineage>
        <taxon>Eukaryota</taxon>
        <taxon>Fungi</taxon>
        <taxon>Dikarya</taxon>
        <taxon>Ascomycota</taxon>
        <taxon>Pezizomycotina</taxon>
        <taxon>Eurotiomycetes</taxon>
        <taxon>Eurotiomycetidae</taxon>
        <taxon>Eurotiales</taxon>
        <taxon>Aspergillaceae</taxon>
        <taxon>Penicillium</taxon>
    </lineage>
</organism>
<reference evidence="7" key="1">
    <citation type="submission" date="2022-11" db="EMBL/GenBank/DDBJ databases">
        <authorList>
            <person name="Petersen C."/>
        </authorList>
    </citation>
    <scope>NUCLEOTIDE SEQUENCE</scope>
    <source>
        <strain evidence="7">IBT 16849</strain>
    </source>
</reference>
<keyword evidence="2" id="KW-0238">DNA-binding</keyword>
<dbReference type="SUPFAM" id="SSF57701">
    <property type="entry name" value="Zn2/Cys6 DNA-binding domain"/>
    <property type="match status" value="1"/>
</dbReference>
<evidence type="ECO:0000256" key="3">
    <source>
        <dbReference type="ARBA" id="ARBA00023163"/>
    </source>
</evidence>
<dbReference type="InterPro" id="IPR036864">
    <property type="entry name" value="Zn2-C6_fun-type_DNA-bd_sf"/>
</dbReference>
<evidence type="ECO:0000313" key="8">
    <source>
        <dbReference type="Proteomes" id="UP001150879"/>
    </source>
</evidence>
<dbReference type="PROSITE" id="PS50048">
    <property type="entry name" value="ZN2_CY6_FUNGAL_2"/>
    <property type="match status" value="1"/>
</dbReference>
<reference evidence="7" key="2">
    <citation type="journal article" date="2023" name="IMA Fungus">
        <title>Comparative genomic study of the Penicillium genus elucidates a diverse pangenome and 15 lateral gene transfer events.</title>
        <authorList>
            <person name="Petersen C."/>
            <person name="Sorensen T."/>
            <person name="Nielsen M.R."/>
            <person name="Sondergaard T.E."/>
            <person name="Sorensen J.L."/>
            <person name="Fitzpatrick D.A."/>
            <person name="Frisvad J.C."/>
            <person name="Nielsen K.L."/>
        </authorList>
    </citation>
    <scope>NUCLEOTIDE SEQUENCE</scope>
    <source>
        <strain evidence="7">IBT 16849</strain>
    </source>
</reference>
<feature type="compositionally biased region" description="Low complexity" evidence="5">
    <location>
        <begin position="69"/>
        <end position="82"/>
    </location>
</feature>
<evidence type="ECO:0000256" key="2">
    <source>
        <dbReference type="ARBA" id="ARBA00023125"/>
    </source>
</evidence>
<feature type="domain" description="Zn(2)-C6 fungal-type" evidence="6">
    <location>
        <begin position="16"/>
        <end position="46"/>
    </location>
</feature>
<feature type="compositionally biased region" description="Basic and acidic residues" evidence="5">
    <location>
        <begin position="58"/>
        <end position="68"/>
    </location>
</feature>
<dbReference type="PRINTS" id="PR00755">
    <property type="entry name" value="AFLATOXINBRP"/>
</dbReference>
<evidence type="ECO:0000256" key="1">
    <source>
        <dbReference type="ARBA" id="ARBA00023015"/>
    </source>
</evidence>
<feature type="region of interest" description="Disordered" evidence="5">
    <location>
        <begin position="45"/>
        <end position="108"/>
    </location>
</feature>
<comment type="caution">
    <text evidence="7">The sequence shown here is derived from an EMBL/GenBank/DDBJ whole genome shotgun (WGS) entry which is preliminary data.</text>
</comment>
<dbReference type="GO" id="GO:0008270">
    <property type="term" value="F:zinc ion binding"/>
    <property type="evidence" value="ECO:0007669"/>
    <property type="project" value="InterPro"/>
</dbReference>
<keyword evidence="4" id="KW-0539">Nucleus</keyword>
<dbReference type="PROSITE" id="PS00463">
    <property type="entry name" value="ZN2_CY6_FUNGAL_1"/>
    <property type="match status" value="1"/>
</dbReference>
<dbReference type="Gene3D" id="4.10.240.10">
    <property type="entry name" value="Zn(2)-C6 fungal-type DNA-binding domain"/>
    <property type="match status" value="1"/>
</dbReference>